<proteinExistence type="predicted"/>
<dbReference type="AlphaFoldDB" id="A0A5B9PFN8"/>
<dbReference type="Proteomes" id="UP000322214">
    <property type="component" value="Chromosome"/>
</dbReference>
<name>A0A5B9PFN8_9BACT</name>
<accession>A0A5B9PFN8</accession>
<organism evidence="1 2">
    <name type="scientific">Mariniblastus fucicola</name>
    <dbReference type="NCBI Taxonomy" id="980251"/>
    <lineage>
        <taxon>Bacteria</taxon>
        <taxon>Pseudomonadati</taxon>
        <taxon>Planctomycetota</taxon>
        <taxon>Planctomycetia</taxon>
        <taxon>Pirellulales</taxon>
        <taxon>Pirellulaceae</taxon>
        <taxon>Mariniblastus</taxon>
    </lineage>
</organism>
<evidence type="ECO:0000313" key="1">
    <source>
        <dbReference type="EMBL" id="QEG21761.1"/>
    </source>
</evidence>
<evidence type="ECO:0000313" key="2">
    <source>
        <dbReference type="Proteomes" id="UP000322214"/>
    </source>
</evidence>
<dbReference type="RefSeq" id="WP_075085439.1">
    <property type="nucleotide sequence ID" value="NZ_CP042912.1"/>
</dbReference>
<keyword evidence="2" id="KW-1185">Reference proteome</keyword>
<reference evidence="1 2" key="1">
    <citation type="submission" date="2019-08" db="EMBL/GenBank/DDBJ databases">
        <title>Deep-cultivation of Planctomycetes and their phenomic and genomic characterization uncovers novel biology.</title>
        <authorList>
            <person name="Wiegand S."/>
            <person name="Jogler M."/>
            <person name="Boedeker C."/>
            <person name="Pinto D."/>
            <person name="Vollmers J."/>
            <person name="Rivas-Marin E."/>
            <person name="Kohn T."/>
            <person name="Peeters S.H."/>
            <person name="Heuer A."/>
            <person name="Rast P."/>
            <person name="Oberbeckmann S."/>
            <person name="Bunk B."/>
            <person name="Jeske O."/>
            <person name="Meyerdierks A."/>
            <person name="Storesund J.E."/>
            <person name="Kallscheuer N."/>
            <person name="Luecker S."/>
            <person name="Lage O.M."/>
            <person name="Pohl T."/>
            <person name="Merkel B.J."/>
            <person name="Hornburger P."/>
            <person name="Mueller R.-W."/>
            <person name="Bruemmer F."/>
            <person name="Labrenz M."/>
            <person name="Spormann A.M."/>
            <person name="Op den Camp H."/>
            <person name="Overmann J."/>
            <person name="Amann R."/>
            <person name="Jetten M.S.M."/>
            <person name="Mascher T."/>
            <person name="Medema M.H."/>
            <person name="Devos D.P."/>
            <person name="Kaster A.-K."/>
            <person name="Ovreas L."/>
            <person name="Rohde M."/>
            <person name="Galperin M.Y."/>
            <person name="Jogler C."/>
        </authorList>
    </citation>
    <scope>NUCLEOTIDE SEQUENCE [LARGE SCALE GENOMIC DNA]</scope>
    <source>
        <strain evidence="1 2">FC18</strain>
    </source>
</reference>
<dbReference type="KEGG" id="mff:MFFC18_16200"/>
<sequence length="65" mass="7581">MDDSTQTNSDSHEEEDSIAEELRRKYLYRKLVINGGIKMPARLAMKMVGPDCAFHLYRNHQPDEE</sequence>
<gene>
    <name evidence="1" type="ORF">MFFC18_16200</name>
</gene>
<dbReference type="EMBL" id="CP042912">
    <property type="protein sequence ID" value="QEG21761.1"/>
    <property type="molecule type" value="Genomic_DNA"/>
</dbReference>
<protein>
    <submittedName>
        <fullName evidence="1">Uncharacterized protein</fullName>
    </submittedName>
</protein>